<reference evidence="2" key="1">
    <citation type="journal article" date="2018" name="Genome Biol.">
        <title>SKESA: strategic k-mer extension for scrupulous assemblies.</title>
        <authorList>
            <person name="Souvorov A."/>
            <person name="Agarwala R."/>
            <person name="Lipman D.J."/>
        </authorList>
    </citation>
    <scope>NUCLEOTIDE SEQUENCE</scope>
    <source>
        <strain evidence="2">Salmonella enterica</strain>
    </source>
</reference>
<accession>A0A5I4K0D3</accession>
<dbReference type="RefSeq" id="WP_203438115.1">
    <property type="nucleotide sequence ID" value="NZ_CP063140.1"/>
</dbReference>
<evidence type="ECO:0000313" key="4">
    <source>
        <dbReference type="EMBL" id="HAF7192350.1"/>
    </source>
</evidence>
<evidence type="ECO:0000313" key="2">
    <source>
        <dbReference type="EMBL" id="HAC7043158.1"/>
    </source>
</evidence>
<dbReference type="AlphaFoldDB" id="A0A5I4K0D3"/>
<organism evidence="2">
    <name type="scientific">Salmonella enterica subsp. enterica serovar Napoli</name>
    <dbReference type="NCBI Taxonomy" id="1151001"/>
    <lineage>
        <taxon>Bacteria</taxon>
        <taxon>Pseudomonadati</taxon>
        <taxon>Pseudomonadota</taxon>
        <taxon>Gammaproteobacteria</taxon>
        <taxon>Enterobacterales</taxon>
        <taxon>Enterobacteriaceae</taxon>
        <taxon>Salmonella</taxon>
    </lineage>
</organism>
<dbReference type="EMBL" id="DAAWBQ010000006">
    <property type="protein sequence ID" value="HAF7192350.1"/>
    <property type="molecule type" value="Genomic_DNA"/>
</dbReference>
<protein>
    <submittedName>
        <fullName evidence="3">Helix-turn-helix transcriptional regulator</fullName>
    </submittedName>
    <submittedName>
        <fullName evidence="2">XRE family transcriptional regulator</fullName>
    </submittedName>
</protein>
<comment type="caution">
    <text evidence="2">The sequence shown here is derived from an EMBL/GenBank/DDBJ whole genome shotgun (WGS) entry which is preliminary data.</text>
</comment>
<evidence type="ECO:0000259" key="1">
    <source>
        <dbReference type="PROSITE" id="PS50943"/>
    </source>
</evidence>
<name>A0A5I4K0D3_SALET</name>
<dbReference type="Gene3D" id="1.10.260.40">
    <property type="entry name" value="lambda repressor-like DNA-binding domains"/>
    <property type="match status" value="1"/>
</dbReference>
<dbReference type="Pfam" id="PF13560">
    <property type="entry name" value="HTH_31"/>
    <property type="match status" value="1"/>
</dbReference>
<evidence type="ECO:0000313" key="3">
    <source>
        <dbReference type="EMBL" id="HAE1851760.1"/>
    </source>
</evidence>
<sequence>MNFNSLCAERIKLERTRLSLTQAQAAMICGVSREMWGKYERGQAVPGGEVLFSFAEAGADIQYILLGEVRLTENQEEKALLENYRAMDKAAQLNMQAVSAAFAQANMKKDEILKDGSSE</sequence>
<dbReference type="GO" id="GO:0003677">
    <property type="term" value="F:DNA binding"/>
    <property type="evidence" value="ECO:0007669"/>
    <property type="project" value="InterPro"/>
</dbReference>
<dbReference type="InterPro" id="IPR010982">
    <property type="entry name" value="Lambda_DNA-bd_dom_sf"/>
</dbReference>
<dbReference type="CDD" id="cd00093">
    <property type="entry name" value="HTH_XRE"/>
    <property type="match status" value="1"/>
</dbReference>
<dbReference type="EMBL" id="DAAMKB010000006">
    <property type="protein sequence ID" value="HAC7043158.1"/>
    <property type="molecule type" value="Genomic_DNA"/>
</dbReference>
<reference evidence="2" key="2">
    <citation type="submission" date="2018-07" db="EMBL/GenBank/DDBJ databases">
        <authorList>
            <consortium name="NCBI Pathogen Detection Project"/>
        </authorList>
    </citation>
    <scope>NUCLEOTIDE SEQUENCE</scope>
    <source>
        <strain evidence="2">Salmonella enterica</strain>
    </source>
</reference>
<gene>
    <name evidence="2" type="ORF">G0E04_03280</name>
    <name evidence="3" type="ORF">G3V22_000569</name>
    <name evidence="4" type="ORF">G9X10_000669</name>
</gene>
<proteinExistence type="predicted"/>
<dbReference type="SUPFAM" id="SSF47413">
    <property type="entry name" value="lambda repressor-like DNA-binding domains"/>
    <property type="match status" value="1"/>
</dbReference>
<dbReference type="SMART" id="SM00530">
    <property type="entry name" value="HTH_XRE"/>
    <property type="match status" value="1"/>
</dbReference>
<dbReference type="InterPro" id="IPR001387">
    <property type="entry name" value="Cro/C1-type_HTH"/>
</dbReference>
<dbReference type="EMBL" id="DAARCN010000006">
    <property type="protein sequence ID" value="HAE1851760.1"/>
    <property type="molecule type" value="Genomic_DNA"/>
</dbReference>
<feature type="domain" description="HTH cro/C1-type" evidence="1">
    <location>
        <begin position="11"/>
        <end position="64"/>
    </location>
</feature>
<dbReference type="PROSITE" id="PS50943">
    <property type="entry name" value="HTH_CROC1"/>
    <property type="match status" value="1"/>
</dbReference>